<evidence type="ECO:0000259" key="8">
    <source>
        <dbReference type="PROSITE" id="PS50222"/>
    </source>
</evidence>
<feature type="transmembrane region" description="Helical" evidence="7">
    <location>
        <begin position="424"/>
        <end position="446"/>
    </location>
</feature>
<feature type="transmembrane region" description="Helical" evidence="7">
    <location>
        <begin position="396"/>
        <end position="418"/>
    </location>
</feature>
<keyword evidence="3 7" id="KW-0812">Transmembrane</keyword>
<dbReference type="Gene3D" id="1.10.238.10">
    <property type="entry name" value="EF-hand"/>
    <property type="match status" value="1"/>
</dbReference>
<keyword evidence="2" id="KW-0813">Transport</keyword>
<dbReference type="CDD" id="cd00051">
    <property type="entry name" value="EFh"/>
    <property type="match status" value="1"/>
</dbReference>
<evidence type="ECO:0000313" key="10">
    <source>
        <dbReference type="Proteomes" id="UP000290189"/>
    </source>
</evidence>
<name>A0A3P3YJ43_PLABS</name>
<dbReference type="InterPro" id="IPR004837">
    <property type="entry name" value="NaCa_Exmemb"/>
</dbReference>
<dbReference type="PROSITE" id="PS50222">
    <property type="entry name" value="EF_HAND_2"/>
    <property type="match status" value="1"/>
</dbReference>
<gene>
    <name evidence="9" type="ORF">PLBR_LOCUS7438</name>
</gene>
<reference evidence="9 10" key="1">
    <citation type="submission" date="2018-03" db="EMBL/GenBank/DDBJ databases">
        <authorList>
            <person name="Fogelqvist J."/>
        </authorList>
    </citation>
    <scope>NUCLEOTIDE SEQUENCE [LARGE SCALE GENOMIC DNA]</scope>
</reference>
<keyword evidence="9" id="KW-0496">Mitochondrion</keyword>
<organism evidence="9 10">
    <name type="scientific">Plasmodiophora brassicae</name>
    <name type="common">Clubroot disease agent</name>
    <dbReference type="NCBI Taxonomy" id="37360"/>
    <lineage>
        <taxon>Eukaryota</taxon>
        <taxon>Sar</taxon>
        <taxon>Rhizaria</taxon>
        <taxon>Endomyxa</taxon>
        <taxon>Phytomyxea</taxon>
        <taxon>Plasmodiophorida</taxon>
        <taxon>Plasmodiophoridae</taxon>
        <taxon>Plasmodiophora</taxon>
    </lineage>
</organism>
<evidence type="ECO:0000313" key="9">
    <source>
        <dbReference type="EMBL" id="SPR00223.1"/>
    </source>
</evidence>
<comment type="subcellular location">
    <subcellularLocation>
        <location evidence="1">Endomembrane system</location>
        <topology evidence="1">Multi-pass membrane protein</topology>
    </subcellularLocation>
</comment>
<dbReference type="GO" id="GO:0012505">
    <property type="term" value="C:endomembrane system"/>
    <property type="evidence" value="ECO:0007669"/>
    <property type="project" value="UniProtKB-SubCell"/>
</dbReference>
<evidence type="ECO:0000256" key="5">
    <source>
        <dbReference type="ARBA" id="ARBA00023065"/>
    </source>
</evidence>
<dbReference type="GO" id="GO:0006874">
    <property type="term" value="P:intracellular calcium ion homeostasis"/>
    <property type="evidence" value="ECO:0007669"/>
    <property type="project" value="TreeGrafter"/>
</dbReference>
<dbReference type="PANTHER" id="PTHR31503:SF36">
    <property type="entry name" value="SODIUM_CALCIUM EXCHANGER MEMBRANE REGION DOMAIN-CONTAINING PROTEIN"/>
    <property type="match status" value="1"/>
</dbReference>
<dbReference type="Pfam" id="PF01699">
    <property type="entry name" value="Na_Ca_ex"/>
    <property type="match status" value="1"/>
</dbReference>
<keyword evidence="6 7" id="KW-0472">Membrane</keyword>
<keyword evidence="4 7" id="KW-1133">Transmembrane helix</keyword>
<feature type="transmembrane region" description="Helical" evidence="7">
    <location>
        <begin position="210"/>
        <end position="229"/>
    </location>
</feature>
<feature type="transmembrane region" description="Helical" evidence="7">
    <location>
        <begin position="108"/>
        <end position="133"/>
    </location>
</feature>
<feature type="transmembrane region" description="Helical" evidence="7">
    <location>
        <begin position="174"/>
        <end position="198"/>
    </location>
</feature>
<dbReference type="GO" id="GO:0016020">
    <property type="term" value="C:membrane"/>
    <property type="evidence" value="ECO:0007669"/>
    <property type="project" value="InterPro"/>
</dbReference>
<dbReference type="Pfam" id="PF13499">
    <property type="entry name" value="EF-hand_7"/>
    <property type="match status" value="1"/>
</dbReference>
<evidence type="ECO:0000256" key="3">
    <source>
        <dbReference type="ARBA" id="ARBA00022692"/>
    </source>
</evidence>
<dbReference type="InterPro" id="IPR002048">
    <property type="entry name" value="EF_hand_dom"/>
</dbReference>
<geneLocation type="mitochondrion" evidence="9"/>
<sequence length="551" mass="60845">MGAALLDDNVGPPVIRGPVVPGMEVFPPRAVLQQLDLVPLGTLIVIYVYFLCVASSILSRGCNMLLQIYGPGVIGGLVIPMLGAIPDGVLILISGMGTGSTHDIQKDMAVGIGTLTGSSIMLITIPWAAGVWLGRRDIHPATGLAMSTVVNGTVRPMYTKFTWTMTGVTAFHEIAYLAKTMMATALLYLVIQIPAMFFRQDQQAGDEERMYAILGFCGSMAAFVAYSVVQLRSVEGHEMQRQRQKSTKRRHWEKTLARQLTPGKSLRLVFKTFDLDDDEFIDRPELVRCLNSLGLDADRRDVNAILKEMDGGGLRRQNSDERISYREFEQFFTRAITLDDKRRSRTDRPSMATGLLDASVDGVPDADDWDDDCDEEERMYVHLSDAQIQWKALRTLTFGAALVTLFSFPLVTTMAVFADKVGVSAFYVSFVVAPFASNASEVMAALQFATKRNSKGVSLMFGSLYGSANMNNTFALSIFLGLVAFRGLQWLFTAEVVVILFVTFAVGMQGRRRTVRMYQAALVAALYPFSIMAIYALKRLGLDKGYHRSPT</sequence>
<feature type="transmembrane region" description="Helical" evidence="7">
    <location>
        <begin position="458"/>
        <end position="484"/>
    </location>
</feature>
<evidence type="ECO:0000256" key="4">
    <source>
        <dbReference type="ARBA" id="ARBA00022989"/>
    </source>
</evidence>
<feature type="transmembrane region" description="Helical" evidence="7">
    <location>
        <begin position="490"/>
        <end position="508"/>
    </location>
</feature>
<dbReference type="EMBL" id="OVEO01000013">
    <property type="protein sequence ID" value="SPR00223.1"/>
    <property type="molecule type" value="Genomic_DNA"/>
</dbReference>
<dbReference type="AlphaFoldDB" id="A0A3P3YJ43"/>
<dbReference type="InterPro" id="IPR011992">
    <property type="entry name" value="EF-hand-dom_pair"/>
</dbReference>
<evidence type="ECO:0000256" key="2">
    <source>
        <dbReference type="ARBA" id="ARBA00022448"/>
    </source>
</evidence>
<evidence type="ECO:0000256" key="1">
    <source>
        <dbReference type="ARBA" id="ARBA00004127"/>
    </source>
</evidence>
<protein>
    <recommendedName>
        <fullName evidence="8">EF-hand domain-containing protein</fullName>
    </recommendedName>
</protein>
<dbReference type="PANTHER" id="PTHR31503">
    <property type="entry name" value="VACUOLAR CALCIUM ION TRANSPORTER"/>
    <property type="match status" value="1"/>
</dbReference>
<dbReference type="GO" id="GO:0005509">
    <property type="term" value="F:calcium ion binding"/>
    <property type="evidence" value="ECO:0007669"/>
    <property type="project" value="InterPro"/>
</dbReference>
<dbReference type="GO" id="GO:0015369">
    <property type="term" value="F:calcium:proton antiporter activity"/>
    <property type="evidence" value="ECO:0007669"/>
    <property type="project" value="TreeGrafter"/>
</dbReference>
<keyword evidence="5" id="KW-0406">Ion transport</keyword>
<evidence type="ECO:0000256" key="7">
    <source>
        <dbReference type="SAM" id="Phobius"/>
    </source>
</evidence>
<dbReference type="InterPro" id="IPR004713">
    <property type="entry name" value="CaH_exchang"/>
</dbReference>
<accession>A0A3P3YJ43</accession>
<feature type="domain" description="EF-hand" evidence="8">
    <location>
        <begin position="261"/>
        <end position="296"/>
    </location>
</feature>
<dbReference type="Proteomes" id="UP000290189">
    <property type="component" value="Unassembled WGS sequence"/>
</dbReference>
<dbReference type="SUPFAM" id="SSF47473">
    <property type="entry name" value="EF-hand"/>
    <property type="match status" value="1"/>
</dbReference>
<feature type="transmembrane region" description="Helical" evidence="7">
    <location>
        <begin position="520"/>
        <end position="537"/>
    </location>
</feature>
<feature type="transmembrane region" description="Helical" evidence="7">
    <location>
        <begin position="70"/>
        <end position="96"/>
    </location>
</feature>
<feature type="transmembrane region" description="Helical" evidence="7">
    <location>
        <begin position="37"/>
        <end position="58"/>
    </location>
</feature>
<proteinExistence type="predicted"/>
<evidence type="ECO:0000256" key="6">
    <source>
        <dbReference type="ARBA" id="ARBA00023136"/>
    </source>
</evidence>